<reference evidence="10 11" key="1">
    <citation type="journal article" date="2017" name="ISME J.">
        <title>Genome of 'Ca. Desulfovibrio trichonymphae', an H2-oxidizing bacterium in a tripartite symbiotic system within a protist cell in the termite gut.</title>
        <authorList>
            <person name="Kuwahara H."/>
            <person name="Yuki M."/>
            <person name="Izawa K."/>
            <person name="Ohkuma M."/>
            <person name="Hongoh Y."/>
        </authorList>
    </citation>
    <scope>NUCLEOTIDE SEQUENCE [LARGE SCALE GENOMIC DNA]</scope>
    <source>
        <strain evidence="10 11">Rs-N31</strain>
    </source>
</reference>
<evidence type="ECO:0000256" key="1">
    <source>
        <dbReference type="ARBA" id="ARBA00001966"/>
    </source>
</evidence>
<comment type="cofactor">
    <cofactor evidence="1">
        <name>[4Fe-4S] cluster</name>
        <dbReference type="ChEBI" id="CHEBI:49883"/>
    </cofactor>
</comment>
<evidence type="ECO:0000256" key="4">
    <source>
        <dbReference type="ARBA" id="ARBA00022485"/>
    </source>
</evidence>
<dbReference type="GO" id="GO:0034628">
    <property type="term" value="P:'de novo' NAD+ biosynthetic process from L-aspartate"/>
    <property type="evidence" value="ECO:0007669"/>
    <property type="project" value="TreeGrafter"/>
</dbReference>
<name>A0A1J1E1B5_9BACT</name>
<dbReference type="GO" id="GO:0046872">
    <property type="term" value="F:metal ion binding"/>
    <property type="evidence" value="ECO:0007669"/>
    <property type="project" value="UniProtKB-KW"/>
</dbReference>
<dbReference type="NCBIfam" id="NF006883">
    <property type="entry name" value="PRK09375.2-4"/>
    <property type="match status" value="1"/>
</dbReference>
<keyword evidence="6" id="KW-0808">Transferase</keyword>
<dbReference type="GO" id="GO:0051539">
    <property type="term" value="F:4 iron, 4 sulfur cluster binding"/>
    <property type="evidence" value="ECO:0007669"/>
    <property type="project" value="UniProtKB-KW"/>
</dbReference>
<evidence type="ECO:0000256" key="8">
    <source>
        <dbReference type="ARBA" id="ARBA00023004"/>
    </source>
</evidence>
<protein>
    <recommendedName>
        <fullName evidence="3">quinolinate synthase</fullName>
        <ecNumber evidence="3">2.5.1.72</ecNumber>
    </recommendedName>
</protein>
<evidence type="ECO:0000313" key="11">
    <source>
        <dbReference type="Proteomes" id="UP000242645"/>
    </source>
</evidence>
<keyword evidence="4" id="KW-0004">4Fe-4S</keyword>
<comment type="pathway">
    <text evidence="2">Cofactor biosynthesis; NAD(+) biosynthesis; quinolinate from iminoaspartate: step 1/1.</text>
</comment>
<dbReference type="EC" id="2.5.1.72" evidence="3"/>
<dbReference type="GO" id="GO:0005829">
    <property type="term" value="C:cytosol"/>
    <property type="evidence" value="ECO:0007669"/>
    <property type="project" value="TreeGrafter"/>
</dbReference>
<evidence type="ECO:0000256" key="6">
    <source>
        <dbReference type="ARBA" id="ARBA00022679"/>
    </source>
</evidence>
<dbReference type="OrthoDB" id="9801204at2"/>
<evidence type="ECO:0000256" key="5">
    <source>
        <dbReference type="ARBA" id="ARBA00022642"/>
    </source>
</evidence>
<keyword evidence="5" id="KW-0662">Pyridine nucleotide biosynthesis</keyword>
<keyword evidence="11" id="KW-1185">Reference proteome</keyword>
<dbReference type="InterPro" id="IPR003473">
    <property type="entry name" value="NadA"/>
</dbReference>
<proteinExistence type="predicted"/>
<evidence type="ECO:0000256" key="9">
    <source>
        <dbReference type="ARBA" id="ARBA00023014"/>
    </source>
</evidence>
<evidence type="ECO:0000256" key="7">
    <source>
        <dbReference type="ARBA" id="ARBA00022723"/>
    </source>
</evidence>
<dbReference type="Proteomes" id="UP000242645">
    <property type="component" value="Chromosome"/>
</dbReference>
<dbReference type="InterPro" id="IPR036094">
    <property type="entry name" value="NadA_sf"/>
</dbReference>
<dbReference type="AlphaFoldDB" id="A0A1J1E1B5"/>
<dbReference type="EMBL" id="AP017368">
    <property type="protein sequence ID" value="BAV91667.1"/>
    <property type="molecule type" value="Genomic_DNA"/>
</dbReference>
<keyword evidence="7" id="KW-0479">Metal-binding</keyword>
<keyword evidence="9" id="KW-0411">Iron-sulfur</keyword>
<dbReference type="KEGG" id="dtr:RSDT_0155"/>
<accession>A0A1J1E1B5</accession>
<evidence type="ECO:0000256" key="3">
    <source>
        <dbReference type="ARBA" id="ARBA00012669"/>
    </source>
</evidence>
<dbReference type="UniPathway" id="UPA00253">
    <property type="reaction ID" value="UER00327"/>
</dbReference>
<keyword evidence="8" id="KW-0408">Iron</keyword>
<gene>
    <name evidence="10" type="primary">nadA</name>
    <name evidence="10" type="ORF">RSDT_0155</name>
</gene>
<organism evidence="10 11">
    <name type="scientific">Candidatus Desulfovibrio trichonymphae</name>
    <dbReference type="NCBI Taxonomy" id="1725232"/>
    <lineage>
        <taxon>Bacteria</taxon>
        <taxon>Pseudomonadati</taxon>
        <taxon>Thermodesulfobacteriota</taxon>
        <taxon>Desulfovibrionia</taxon>
        <taxon>Desulfovibrionales</taxon>
        <taxon>Desulfovibrionaceae</taxon>
        <taxon>Desulfovibrio</taxon>
    </lineage>
</organism>
<dbReference type="GO" id="GO:0008987">
    <property type="term" value="F:quinolinate synthetase A activity"/>
    <property type="evidence" value="ECO:0007669"/>
    <property type="project" value="InterPro"/>
</dbReference>
<dbReference type="SUPFAM" id="SSF142754">
    <property type="entry name" value="NadA-like"/>
    <property type="match status" value="1"/>
</dbReference>
<dbReference type="PANTHER" id="PTHR30573">
    <property type="entry name" value="QUINOLINATE SYNTHETASE A"/>
    <property type="match status" value="1"/>
</dbReference>
<dbReference type="PANTHER" id="PTHR30573:SF0">
    <property type="entry name" value="QUINOLINATE SYNTHASE, CHLOROPLASTIC"/>
    <property type="match status" value="1"/>
</dbReference>
<sequence>MTALSLNERIESARRRFGAALTVVGHHYQADAVIRHADLRGDSLELARRVKETASQDIVFCGVYFMAESAALLARKGQRVHLPEPSAECSMSMMSEVPVVETVRRRLAENGRKVVPLAYVNSTLGLKSLVGAHGGTVCTSANAATMLRWALEQGDAVLFLPDRNLGWNMADTLRMPVAERAVLSVRGKGELFDPAAAAKARLLLWPGFCSIHIRFNTRQIERMRAEHPGARVVVHPECTPDVVAAADAAGATSFIIRYVNEAPDGAVVIVGTEINLVKRLASENRGRVTVLPLVESACTHMAQTTEKRLAACLDAVAAGDDGFMVTAPEELRENAKLALERMLRIMQTDA</sequence>
<dbReference type="RefSeq" id="WP_096399212.1">
    <property type="nucleotide sequence ID" value="NZ_AP017368.1"/>
</dbReference>
<dbReference type="Pfam" id="PF02445">
    <property type="entry name" value="NadA"/>
    <property type="match status" value="1"/>
</dbReference>
<evidence type="ECO:0000256" key="2">
    <source>
        <dbReference type="ARBA" id="ARBA00005065"/>
    </source>
</evidence>
<dbReference type="Gene3D" id="3.40.50.10800">
    <property type="entry name" value="NadA-like"/>
    <property type="match status" value="3"/>
</dbReference>
<evidence type="ECO:0000313" key="10">
    <source>
        <dbReference type="EMBL" id="BAV91667.1"/>
    </source>
</evidence>